<organism evidence="1 2">
    <name type="scientific">Commensalibacter melissae</name>
    <dbReference type="NCBI Taxonomy" id="2070537"/>
    <lineage>
        <taxon>Bacteria</taxon>
        <taxon>Pseudomonadati</taxon>
        <taxon>Pseudomonadota</taxon>
        <taxon>Alphaproteobacteria</taxon>
        <taxon>Acetobacterales</taxon>
        <taxon>Acetobacteraceae</taxon>
    </lineage>
</organism>
<reference evidence="1 2" key="1">
    <citation type="submission" date="2018-05" db="EMBL/GenBank/DDBJ databases">
        <title>Reference genomes for bee gut microbiota database.</title>
        <authorList>
            <person name="Ellegaard K.M."/>
        </authorList>
    </citation>
    <scope>NUCLEOTIDE SEQUENCE [LARGE SCALE GENOMIC DNA]</scope>
    <source>
        <strain evidence="1 2">ESL0284</strain>
    </source>
</reference>
<dbReference type="PANTHER" id="PTHR30050">
    <property type="entry name" value="CHROMOSOMAL REPLICATION INITIATOR PROTEIN DNAA"/>
    <property type="match status" value="1"/>
</dbReference>
<dbReference type="PANTHER" id="PTHR30050:SF5">
    <property type="entry name" value="DNAA REGULATORY INACTIVATOR HDA"/>
    <property type="match status" value="1"/>
</dbReference>
<dbReference type="SUPFAM" id="SSF52540">
    <property type="entry name" value="P-loop containing nucleoside triphosphate hydrolases"/>
    <property type="match status" value="1"/>
</dbReference>
<dbReference type="GO" id="GO:0003688">
    <property type="term" value="F:DNA replication origin binding"/>
    <property type="evidence" value="ECO:0007669"/>
    <property type="project" value="TreeGrafter"/>
</dbReference>
<name>A0A318N261_9PROT</name>
<keyword evidence="2" id="KW-1185">Reference proteome</keyword>
<dbReference type="AlphaFoldDB" id="A0A318N261"/>
<dbReference type="Gene3D" id="1.10.8.60">
    <property type="match status" value="1"/>
</dbReference>
<dbReference type="GO" id="GO:0006270">
    <property type="term" value="P:DNA replication initiation"/>
    <property type="evidence" value="ECO:0007669"/>
    <property type="project" value="TreeGrafter"/>
</dbReference>
<accession>A0A318N261</accession>
<dbReference type="Proteomes" id="UP000247565">
    <property type="component" value="Unassembled WGS sequence"/>
</dbReference>
<protein>
    <submittedName>
        <fullName evidence="1">Chromosomal replication initiator DnaA</fullName>
    </submittedName>
</protein>
<dbReference type="OrthoDB" id="7390113at2"/>
<dbReference type="InterPro" id="IPR027417">
    <property type="entry name" value="P-loop_NTPase"/>
</dbReference>
<proteinExistence type="predicted"/>
<gene>
    <name evidence="1" type="ORF">DK869_01175</name>
</gene>
<evidence type="ECO:0000313" key="1">
    <source>
        <dbReference type="EMBL" id="PXZ01653.1"/>
    </source>
</evidence>
<dbReference type="GO" id="GO:0005886">
    <property type="term" value="C:plasma membrane"/>
    <property type="evidence" value="ECO:0007669"/>
    <property type="project" value="TreeGrafter"/>
</dbReference>
<comment type="caution">
    <text evidence="1">The sequence shown here is derived from an EMBL/GenBank/DDBJ whole genome shotgun (WGS) entry which is preliminary data.</text>
</comment>
<sequence>MQEKNKQNCFFNTSRQLALPFTYKPRFISSDFINSPSNFAARTWLRISKTTYNVPDWPDRRLAIWGDSGTGKTHLLQIWAEREQALYIPASALQQTSSVYWSEKLQNKEIKAIVIDDADLVTDFHSLLHILNMTKELRIVTVLGGRSPPARWEVELPDLASRLRSIIAIKIEQPEEELLRLLFLRLVADRQLVIPTSIMDIIQLRLPRTAFAVRQFIERLDEITLVEQGGMTRNLVMKILDELSIL</sequence>
<dbReference type="Gene3D" id="3.40.50.300">
    <property type="entry name" value="P-loop containing nucleotide triphosphate hydrolases"/>
    <property type="match status" value="1"/>
</dbReference>
<evidence type="ECO:0000313" key="2">
    <source>
        <dbReference type="Proteomes" id="UP000247565"/>
    </source>
</evidence>
<dbReference type="EMBL" id="QGLT01000001">
    <property type="protein sequence ID" value="PXZ01653.1"/>
    <property type="molecule type" value="Genomic_DNA"/>
</dbReference>
<dbReference type="RefSeq" id="WP_110438172.1">
    <property type="nucleotide sequence ID" value="NZ_CP046393.1"/>
</dbReference>